<dbReference type="HOGENOM" id="CLU_029422_0_0_4"/>
<evidence type="ECO:0000259" key="2">
    <source>
        <dbReference type="Pfam" id="PF18013"/>
    </source>
</evidence>
<dbReference type="eggNOG" id="COG5283">
    <property type="taxonomic scope" value="Bacteria"/>
</dbReference>
<gene>
    <name evidence="3" type="ordered locus">Reut_A2403</name>
</gene>
<accession>Q46YL8</accession>
<dbReference type="InterPro" id="IPR041219">
    <property type="entry name" value="Phage_lysozyme2"/>
</dbReference>
<dbReference type="Pfam" id="PF18013">
    <property type="entry name" value="Phage_lysozyme2"/>
    <property type="match status" value="1"/>
</dbReference>
<feature type="domain" description="Phage tail lysozyme" evidence="2">
    <location>
        <begin position="395"/>
        <end position="521"/>
    </location>
</feature>
<evidence type="ECO:0000256" key="1">
    <source>
        <dbReference type="SAM" id="MobiDB-lite"/>
    </source>
</evidence>
<name>Q46YL8_CUPPJ</name>
<dbReference type="OrthoDB" id="8019720at2"/>
<proteinExistence type="predicted"/>
<dbReference type="Gene3D" id="1.10.530.10">
    <property type="match status" value="1"/>
</dbReference>
<sequence>MAESTVIREFLVALGFKVDEKGLKNFTTGVDQATKGVVRLVSTIQGAALSIGAGVSAFASKLESLYFVSQRTGAAATSLKALEYAARNLGVSSQAAFGTVENLARFLRNNPAGEGYLATIGVQTRNANGELRDTVDILADLGKELAQKPTWLASQYGNVLGIDENLLLAMRNGDFGRFMQQYRSMSRNNGLDKAAEDSHAFMIALRDLGTTFENFAIRVEGALLRKIGPQLEKFKRWFDENSPAIADRVATIASAVLAAAAAMGPPLQWIADKFIELDKATDGWSTQLLLLVGVFKVLGGFQIIGGIWKMVAAVRALGAANAAAAAAGGAAGAGGAAADAGAAAGWLSRFLPWAARIGGAAALMFHSGNLNEGEQAELDRRRGAAGQPKKPSGTAVDAVGVFQRMGWSHEQAVGIVANLQRESNLNPGAVGDSGKAYGVGQWHPDRQANFKSWSGKDIRDSSLMEQLQFVNYELTQGAERRAGQLLRAAQNAQQAGEIVSRYYERPAQADAEAARRGAAAVDLQQQTNINVYGVSDPTAAGRAVADQQRQVNGDMVRNMQGAFS</sequence>
<organism evidence="3">
    <name type="scientific">Cupriavidus pinatubonensis (strain JMP 134 / LMG 1197)</name>
    <name type="common">Cupriavidus necator (strain JMP 134)</name>
    <dbReference type="NCBI Taxonomy" id="264198"/>
    <lineage>
        <taxon>Bacteria</taxon>
        <taxon>Pseudomonadati</taxon>
        <taxon>Pseudomonadota</taxon>
        <taxon>Betaproteobacteria</taxon>
        <taxon>Burkholderiales</taxon>
        <taxon>Burkholderiaceae</taxon>
        <taxon>Cupriavidus</taxon>
    </lineage>
</organism>
<dbReference type="EMBL" id="CP000090">
    <property type="protein sequence ID" value="AAZ61765.1"/>
    <property type="molecule type" value="Genomic_DNA"/>
</dbReference>
<evidence type="ECO:0000313" key="3">
    <source>
        <dbReference type="EMBL" id="AAZ61765.1"/>
    </source>
</evidence>
<dbReference type="STRING" id="264198.Reut_A2403"/>
<dbReference type="KEGG" id="reu:Reut_A2403"/>
<feature type="region of interest" description="Disordered" evidence="1">
    <location>
        <begin position="375"/>
        <end position="394"/>
    </location>
</feature>
<protein>
    <recommendedName>
        <fullName evidence="2">Phage tail lysozyme domain-containing protein</fullName>
    </recommendedName>
</protein>
<reference evidence="3" key="1">
    <citation type="submission" date="2005-08" db="EMBL/GenBank/DDBJ databases">
        <title>Complete sequence of Chromosome1 of Ralstonia eutropha JMP134.</title>
        <authorList>
            <person name="Copeland A."/>
            <person name="Lucas S."/>
            <person name="Lapidus A."/>
            <person name="Barry K."/>
            <person name="Detter J.C."/>
            <person name="Glavina T."/>
            <person name="Hammon N."/>
            <person name="Israni S."/>
            <person name="Pitluck S."/>
            <person name="Goltsman E."/>
            <person name="Martinez M."/>
            <person name="Schmutz J."/>
            <person name="Larimer F."/>
            <person name="Land M."/>
            <person name="Lykidis A."/>
            <person name="Richardson P."/>
        </authorList>
    </citation>
    <scope>NUCLEOTIDE SEQUENCE</scope>
    <source>
        <strain evidence="3">JMP134</strain>
    </source>
</reference>
<dbReference type="AlphaFoldDB" id="Q46YL8"/>